<name>A0ABW3CSM3_9ACTN</name>
<proteinExistence type="predicted"/>
<keyword evidence="2" id="KW-1185">Reference proteome</keyword>
<dbReference type="Gene3D" id="3.40.50.261">
    <property type="entry name" value="Succinyl-CoA synthetase domains"/>
    <property type="match status" value="1"/>
</dbReference>
<comment type="caution">
    <text evidence="1">The sequence shown here is derived from an EMBL/GenBank/DDBJ whole genome shotgun (WGS) entry which is preliminary data.</text>
</comment>
<evidence type="ECO:0000313" key="2">
    <source>
        <dbReference type="Proteomes" id="UP001597083"/>
    </source>
</evidence>
<dbReference type="SUPFAM" id="SSF52210">
    <property type="entry name" value="Succinyl-CoA synthetase domains"/>
    <property type="match status" value="1"/>
</dbReference>
<reference evidence="2" key="1">
    <citation type="journal article" date="2019" name="Int. J. Syst. Evol. Microbiol.">
        <title>The Global Catalogue of Microorganisms (GCM) 10K type strain sequencing project: providing services to taxonomists for standard genome sequencing and annotation.</title>
        <authorList>
            <consortium name="The Broad Institute Genomics Platform"/>
            <consortium name="The Broad Institute Genome Sequencing Center for Infectious Disease"/>
            <person name="Wu L."/>
            <person name="Ma J."/>
        </authorList>
    </citation>
    <scope>NUCLEOTIDE SEQUENCE [LARGE SCALE GENOMIC DNA]</scope>
    <source>
        <strain evidence="2">JCM 31696</strain>
    </source>
</reference>
<evidence type="ECO:0000313" key="1">
    <source>
        <dbReference type="EMBL" id="MFD0856905.1"/>
    </source>
</evidence>
<organism evidence="1 2">
    <name type="scientific">Actinomadura adrarensis</name>
    <dbReference type="NCBI Taxonomy" id="1819600"/>
    <lineage>
        <taxon>Bacteria</taxon>
        <taxon>Bacillati</taxon>
        <taxon>Actinomycetota</taxon>
        <taxon>Actinomycetes</taxon>
        <taxon>Streptosporangiales</taxon>
        <taxon>Thermomonosporaceae</taxon>
        <taxon>Actinomadura</taxon>
    </lineage>
</organism>
<dbReference type="Proteomes" id="UP001597083">
    <property type="component" value="Unassembled WGS sequence"/>
</dbReference>
<dbReference type="InterPro" id="IPR016102">
    <property type="entry name" value="Succinyl-CoA_synth-like"/>
</dbReference>
<gene>
    <name evidence="1" type="ORF">ACFQ07_32040</name>
</gene>
<feature type="non-terminal residue" evidence="1">
    <location>
        <position position="1"/>
    </location>
</feature>
<dbReference type="EMBL" id="JBHTIR010004297">
    <property type="protein sequence ID" value="MFD0856905.1"/>
    <property type="molecule type" value="Genomic_DNA"/>
</dbReference>
<accession>A0ABW3CSM3</accession>
<protein>
    <submittedName>
        <fullName evidence="1">CoA-binding protein</fullName>
    </submittedName>
</protein>
<sequence>TPEVLVIGPSGGASVLAADVFDNAGLELAPLPDEARDALRGLGLGAGSSLANPLEIPVGPRGNPDLIQHAVKAIQSHSTYPDIVAHVNVQSFFTFGNSAAPLIAYAHSIGALQKELTTTRVTLVLRNAECAPPGVEDEVRTVARASGVPVYRSMEAAAIAVTAGKRSAHGTA</sequence>